<dbReference type="GO" id="GO:0006531">
    <property type="term" value="P:aspartate metabolic process"/>
    <property type="evidence" value="ECO:0007669"/>
    <property type="project" value="TreeGrafter"/>
</dbReference>
<dbReference type="GO" id="GO:0008797">
    <property type="term" value="F:aspartate ammonia-lyase activity"/>
    <property type="evidence" value="ECO:0007669"/>
    <property type="project" value="TreeGrafter"/>
</dbReference>
<dbReference type="GO" id="GO:0008652">
    <property type="term" value="P:amino acid biosynthetic process"/>
    <property type="evidence" value="ECO:0007669"/>
    <property type="project" value="UniProtKB-KW"/>
</dbReference>
<evidence type="ECO:0000259" key="4">
    <source>
        <dbReference type="Pfam" id="PF10415"/>
    </source>
</evidence>
<dbReference type="CDD" id="cd01357">
    <property type="entry name" value="Aspartase"/>
    <property type="match status" value="1"/>
</dbReference>
<dbReference type="InterPro" id="IPR051546">
    <property type="entry name" value="Aspartate_Ammonia-Lyase"/>
</dbReference>
<feature type="domain" description="Fumarate lyase N-terminal" evidence="3">
    <location>
        <begin position="2"/>
        <end position="331"/>
    </location>
</feature>
<dbReference type="Pfam" id="PF00206">
    <property type="entry name" value="Lyase_1"/>
    <property type="match status" value="1"/>
</dbReference>
<dbReference type="Gene3D" id="1.20.200.10">
    <property type="entry name" value="Fumarase/aspartase (Central domain)"/>
    <property type="match status" value="1"/>
</dbReference>
<keyword evidence="1" id="KW-0028">Amino-acid biosynthesis</keyword>
<dbReference type="FunFam" id="1.10.275.10:FF:000001">
    <property type="entry name" value="Fumarate hydratase, mitochondrial"/>
    <property type="match status" value="1"/>
</dbReference>
<evidence type="ECO:0000313" key="5">
    <source>
        <dbReference type="EMBL" id="HIQ62365.1"/>
    </source>
</evidence>
<dbReference type="Proteomes" id="UP000886819">
    <property type="component" value="Unassembled WGS sequence"/>
</dbReference>
<dbReference type="Gene3D" id="1.10.40.30">
    <property type="entry name" value="Fumarase/aspartase (C-terminal domain)"/>
    <property type="match status" value="1"/>
</dbReference>
<reference evidence="5" key="2">
    <citation type="journal article" date="2021" name="PeerJ">
        <title>Extensive microbial diversity within the chicken gut microbiome revealed by metagenomics and culture.</title>
        <authorList>
            <person name="Gilroy R."/>
            <person name="Ravi A."/>
            <person name="Getino M."/>
            <person name="Pursley I."/>
            <person name="Horton D.L."/>
            <person name="Alikhan N.F."/>
            <person name="Baker D."/>
            <person name="Gharbi K."/>
            <person name="Hall N."/>
            <person name="Watson M."/>
            <person name="Adriaenssens E.M."/>
            <person name="Foster-Nyarko E."/>
            <person name="Jarju S."/>
            <person name="Secka A."/>
            <person name="Antonio M."/>
            <person name="Oren A."/>
            <person name="Chaudhuri R.R."/>
            <person name="La Ragione R."/>
            <person name="Hildebrand F."/>
            <person name="Pallen M.J."/>
        </authorList>
    </citation>
    <scope>NUCLEOTIDE SEQUENCE</scope>
    <source>
        <strain evidence="5">ChiHile30-977</strain>
    </source>
</reference>
<dbReference type="GO" id="GO:0006099">
    <property type="term" value="P:tricarboxylic acid cycle"/>
    <property type="evidence" value="ECO:0007669"/>
    <property type="project" value="InterPro"/>
</dbReference>
<dbReference type="NCBIfam" id="NF008909">
    <property type="entry name" value="PRK12273.1"/>
    <property type="match status" value="1"/>
</dbReference>
<dbReference type="InterPro" id="IPR024083">
    <property type="entry name" value="Fumarase/histidase_N"/>
</dbReference>
<dbReference type="Gene3D" id="1.10.275.10">
    <property type="entry name" value="Fumarase/aspartase (N-terminal domain)"/>
    <property type="match status" value="1"/>
</dbReference>
<dbReference type="AlphaFoldDB" id="A0A9D0YV04"/>
<dbReference type="EMBL" id="DVFI01000029">
    <property type="protein sequence ID" value="HIQ62365.1"/>
    <property type="molecule type" value="Genomic_DNA"/>
</dbReference>
<evidence type="ECO:0000256" key="2">
    <source>
        <dbReference type="ARBA" id="ARBA00023239"/>
    </source>
</evidence>
<dbReference type="PROSITE" id="PS00163">
    <property type="entry name" value="FUMARATE_LYASES"/>
    <property type="match status" value="1"/>
</dbReference>
<evidence type="ECO:0000256" key="1">
    <source>
        <dbReference type="ARBA" id="ARBA00022605"/>
    </source>
</evidence>
<dbReference type="Pfam" id="PF10415">
    <property type="entry name" value="FumaraseC_C"/>
    <property type="match status" value="1"/>
</dbReference>
<gene>
    <name evidence="5" type="ORF">IAA66_02100</name>
</gene>
<dbReference type="FunFam" id="1.20.200.10:FF:000001">
    <property type="entry name" value="Fumarate hydratase, mitochondrial"/>
    <property type="match status" value="1"/>
</dbReference>
<feature type="domain" description="Fumarase C C-terminal" evidence="4">
    <location>
        <begin position="398"/>
        <end position="450"/>
    </location>
</feature>
<keyword evidence="2" id="KW-0456">Lyase</keyword>
<evidence type="ECO:0000259" key="3">
    <source>
        <dbReference type="Pfam" id="PF00206"/>
    </source>
</evidence>
<comment type="caution">
    <text evidence="5">The sequence shown here is derived from an EMBL/GenBank/DDBJ whole genome shotgun (WGS) entry which is preliminary data.</text>
</comment>
<dbReference type="SUPFAM" id="SSF48557">
    <property type="entry name" value="L-aspartase-like"/>
    <property type="match status" value="1"/>
</dbReference>
<accession>A0A9D0YV04</accession>
<protein>
    <submittedName>
        <fullName evidence="5">Aspartate ammonia-lyase</fullName>
    </submittedName>
</protein>
<sequence length="453" mass="48691">MGELEIPRGAYYGVQSLRAKRNFPMTGRTMHPEMIASLALVKKAAALTNLRAGLLEARIAKAIMAACDEILAGKLRDMFIVDPIQGGAGTSANMNANEVVANRAIELLGGTLGDYGIVHPNDHVNMAQSTNDVYPTAGRLTLIRLLDTAIPAVRDLREAFLQKSREFASIIKMGRTQLQDAVPMRLGQSFHAYACPLARDLQRLETARDALLSVNLGGTAIGTSITASPYYVRHVVSTLAEVSGLPVTQAEDLFDATENLDSLAAASGAIKTCALSLSKVANDLRLLSSGPRTGLAEIRLPAQQNGSSIMPGKVNPVIPEVVSQAAYRIAGNDVTVSMCVEAGQMELNAFEPVLFDSLFESIELLRNASHTFRVNCVEGITADPEHCHALLESSYGVVTALCPLIGYERAAALVKGAMRERRPVMEYVREHVDIPAETLAELINPEAMTGVRE</sequence>
<name>A0A9D0YV04_9FIRM</name>
<dbReference type="InterPro" id="IPR020557">
    <property type="entry name" value="Fumarate_lyase_CS"/>
</dbReference>
<dbReference type="PANTHER" id="PTHR42696:SF2">
    <property type="entry name" value="ASPARTATE AMMONIA-LYASE"/>
    <property type="match status" value="1"/>
</dbReference>
<dbReference type="GO" id="GO:0005829">
    <property type="term" value="C:cytosol"/>
    <property type="evidence" value="ECO:0007669"/>
    <property type="project" value="TreeGrafter"/>
</dbReference>
<reference evidence="5" key="1">
    <citation type="submission" date="2020-10" db="EMBL/GenBank/DDBJ databases">
        <authorList>
            <person name="Gilroy R."/>
        </authorList>
    </citation>
    <scope>NUCLEOTIDE SEQUENCE</scope>
    <source>
        <strain evidence="5">ChiHile30-977</strain>
    </source>
</reference>
<dbReference type="PRINTS" id="PR00149">
    <property type="entry name" value="FUMRATELYASE"/>
</dbReference>
<evidence type="ECO:0000313" key="6">
    <source>
        <dbReference type="Proteomes" id="UP000886819"/>
    </source>
</evidence>
<organism evidence="5 6">
    <name type="scientific">Candidatus Avichristensenella intestinipullorum</name>
    <dbReference type="NCBI Taxonomy" id="2840693"/>
    <lineage>
        <taxon>Bacteria</taxon>
        <taxon>Bacillati</taxon>
        <taxon>Bacillota</taxon>
        <taxon>Clostridia</taxon>
        <taxon>Candidatus Avichristensenella</taxon>
    </lineage>
</organism>
<dbReference type="InterPro" id="IPR022761">
    <property type="entry name" value="Fumarate_lyase_N"/>
</dbReference>
<dbReference type="InterPro" id="IPR018951">
    <property type="entry name" value="Fumarase_C_C"/>
</dbReference>
<dbReference type="PANTHER" id="PTHR42696">
    <property type="entry name" value="ASPARTATE AMMONIA-LYASE"/>
    <property type="match status" value="1"/>
</dbReference>
<proteinExistence type="predicted"/>
<dbReference type="InterPro" id="IPR008948">
    <property type="entry name" value="L-Aspartase-like"/>
</dbReference>
<dbReference type="InterPro" id="IPR000362">
    <property type="entry name" value="Fumarate_lyase_fam"/>
</dbReference>